<comment type="caution">
    <text evidence="3">The sequence shown here is derived from an EMBL/GenBank/DDBJ whole genome shotgun (WGS) entry which is preliminary data.</text>
</comment>
<proteinExistence type="predicted"/>
<protein>
    <recommendedName>
        <fullName evidence="2">Zinc-ribbon domain-containing protein</fullName>
    </recommendedName>
</protein>
<name>A0A5C5BCB4_9MICO</name>
<organism evidence="3 4">
    <name type="scientific">Miniimonas arenae</name>
    <dbReference type="NCBI Taxonomy" id="676201"/>
    <lineage>
        <taxon>Bacteria</taxon>
        <taxon>Bacillati</taxon>
        <taxon>Actinomycetota</taxon>
        <taxon>Actinomycetes</taxon>
        <taxon>Micrococcales</taxon>
        <taxon>Beutenbergiaceae</taxon>
        <taxon>Miniimonas</taxon>
    </lineage>
</organism>
<dbReference type="PIRSF" id="PIRSF012641">
    <property type="entry name" value="UCP012641"/>
    <property type="match status" value="1"/>
</dbReference>
<dbReference type="InterPro" id="IPR031321">
    <property type="entry name" value="UCP012641"/>
</dbReference>
<dbReference type="RefSeq" id="WP_139986757.1">
    <property type="nucleotide sequence ID" value="NZ_VENP01000023.1"/>
</dbReference>
<sequence length="369" mass="41093">MHHYRCPQCSGLLYSDSLACRSCGTEIGVHPPSQRFLSVQPDGVERDGTRWFACGNRDQRCNWLVDVASGDERCTACRMTRRIPEPDDTLAIAKLAKVAKDKRRLLLHLASLGLPITPWYEQPGGLGFDLLSSRSGNGPVRIGHAGGIITIDLAESLDDHRERLRVSLGEPYRTMLGHFRHESGHYYQRVLVETTDWIGECRELFGDERASYADAISRHYSEGAPQGWIQGYISEYATMHPWEDFAETWAHYLHITDTLGVLAEAGVELLADRHPDLLPRDITPRTSYHGRETREMLQDWYWCSKLLNRANQAMGKGDLYPFGIVAAVARKLDFVHRVVQDASAGSAPESGPDGEHESSVTPAPAGGAA</sequence>
<evidence type="ECO:0000313" key="4">
    <source>
        <dbReference type="Proteomes" id="UP000313849"/>
    </source>
</evidence>
<dbReference type="AlphaFoldDB" id="A0A5C5BCB4"/>
<dbReference type="Proteomes" id="UP000313849">
    <property type="component" value="Unassembled WGS sequence"/>
</dbReference>
<dbReference type="Pfam" id="PF10005">
    <property type="entry name" value="Zn_ribbon_DZR_6"/>
    <property type="match status" value="1"/>
</dbReference>
<gene>
    <name evidence="3" type="ORF">FH969_07670</name>
</gene>
<dbReference type="InterPro" id="IPR011201">
    <property type="entry name" value="Zinc-ribbon_6_bact"/>
</dbReference>
<reference evidence="3 4" key="1">
    <citation type="submission" date="2019-06" db="EMBL/GenBank/DDBJ databases">
        <title>Draft genome sequence of Miniimonas arenae KCTC 19750T isolated from sea sand.</title>
        <authorList>
            <person name="Park S.-J."/>
        </authorList>
    </citation>
    <scope>NUCLEOTIDE SEQUENCE [LARGE SCALE GENOMIC DNA]</scope>
    <source>
        <strain evidence="3 4">KCTC 19750</strain>
    </source>
</reference>
<keyword evidence="4" id="KW-1185">Reference proteome</keyword>
<feature type="region of interest" description="Disordered" evidence="1">
    <location>
        <begin position="343"/>
        <end position="369"/>
    </location>
</feature>
<dbReference type="Pfam" id="PF15887">
    <property type="entry name" value="Peptidase_Mx"/>
    <property type="match status" value="1"/>
</dbReference>
<accession>A0A5C5BCB4</accession>
<feature type="domain" description="Zinc-ribbon" evidence="2">
    <location>
        <begin position="4"/>
        <end position="85"/>
    </location>
</feature>
<evidence type="ECO:0000256" key="1">
    <source>
        <dbReference type="SAM" id="MobiDB-lite"/>
    </source>
</evidence>
<evidence type="ECO:0000259" key="2">
    <source>
        <dbReference type="Pfam" id="PF10005"/>
    </source>
</evidence>
<dbReference type="OrthoDB" id="256753at2"/>
<dbReference type="EMBL" id="VENP01000023">
    <property type="protein sequence ID" value="TNU74701.1"/>
    <property type="molecule type" value="Genomic_DNA"/>
</dbReference>
<evidence type="ECO:0000313" key="3">
    <source>
        <dbReference type="EMBL" id="TNU74701.1"/>
    </source>
</evidence>